<organism evidence="3">
    <name type="scientific">freshwater metagenome</name>
    <dbReference type="NCBI Taxonomy" id="449393"/>
    <lineage>
        <taxon>unclassified sequences</taxon>
        <taxon>metagenomes</taxon>
        <taxon>ecological metagenomes</taxon>
    </lineage>
</organism>
<dbReference type="NCBIfam" id="NF009133">
    <property type="entry name" value="PRK12486.1"/>
    <property type="match status" value="1"/>
</dbReference>
<dbReference type="EMBL" id="CAEZUN010000151">
    <property type="protein sequence ID" value="CAB4608652.1"/>
    <property type="molecule type" value="Genomic_DNA"/>
</dbReference>
<dbReference type="PIRSF" id="PIRSF006487">
    <property type="entry name" value="GcvT"/>
    <property type="match status" value="1"/>
</dbReference>
<feature type="domain" description="Aminomethyltransferase C-terminal" evidence="2">
    <location>
        <begin position="300"/>
        <end position="378"/>
    </location>
</feature>
<accession>A0A6J6H4R4</accession>
<dbReference type="AlphaFoldDB" id="A0A6J6H4R4"/>
<evidence type="ECO:0000259" key="2">
    <source>
        <dbReference type="Pfam" id="PF08669"/>
    </source>
</evidence>
<evidence type="ECO:0000259" key="1">
    <source>
        <dbReference type="Pfam" id="PF01571"/>
    </source>
</evidence>
<proteinExistence type="predicted"/>
<dbReference type="InterPro" id="IPR029043">
    <property type="entry name" value="GcvT/YgfZ_C"/>
</dbReference>
<dbReference type="InterPro" id="IPR027266">
    <property type="entry name" value="TrmE/GcvT-like"/>
</dbReference>
<dbReference type="InterPro" id="IPR013977">
    <property type="entry name" value="GcvT_C"/>
</dbReference>
<dbReference type="SUPFAM" id="SSF101790">
    <property type="entry name" value="Aminomethyltransferase beta-barrel domain"/>
    <property type="match status" value="1"/>
</dbReference>
<dbReference type="InterPro" id="IPR028896">
    <property type="entry name" value="GcvT/YgfZ/DmdA"/>
</dbReference>
<dbReference type="Gene3D" id="3.30.1360.120">
    <property type="entry name" value="Probable tRNA modification gtpase trme, domain 1"/>
    <property type="match status" value="1"/>
</dbReference>
<evidence type="ECO:0000313" key="3">
    <source>
        <dbReference type="EMBL" id="CAB4608652.1"/>
    </source>
</evidence>
<dbReference type="SUPFAM" id="SSF103025">
    <property type="entry name" value="Folate-binding domain"/>
    <property type="match status" value="1"/>
</dbReference>
<dbReference type="Pfam" id="PF01571">
    <property type="entry name" value="GCV_T"/>
    <property type="match status" value="1"/>
</dbReference>
<sequence>MSYTPTVQAPKNSPQLAITRRTRSTPFSSRIEEFGVEAYTIYNHMLLPTRIRGVEEDYFHLRNNVQLWDVSCQRQVELVGPDAARLAQLMTVRDLRKLEIGKCALAPVCDQDGFLLNDPVAIRVAEDRIWFSISDLDILLWAQGIALGMKLDVKIFEPDIWPLAVQGPKAEDVVVAVFGEAVRKTKFFRFDNLEFMGHKFLVARSGWSAQGGFEIYVDDAVIGVQLYDALAKAGKQFDIGPGCPNLIERIEAGLMTYGSDITRADTPLEAAMEQYVSLDADIDAIGLDAIRAVAKRGIDRRVCGLTIDGPKVPANRNPWPVKVGGKQIGSVTSAVWSPRLETNVALGQLAIGYTPVGTKVLVQTPAGEFSAQVSPVPFDGATKK</sequence>
<dbReference type="Pfam" id="PF08669">
    <property type="entry name" value="GCV_T_C"/>
    <property type="match status" value="1"/>
</dbReference>
<protein>
    <submittedName>
        <fullName evidence="3">Unannotated protein</fullName>
    </submittedName>
</protein>
<dbReference type="PANTHER" id="PTHR43757">
    <property type="entry name" value="AMINOMETHYLTRANSFERASE"/>
    <property type="match status" value="1"/>
</dbReference>
<dbReference type="InterPro" id="IPR006222">
    <property type="entry name" value="GCVT_N"/>
</dbReference>
<feature type="domain" description="GCVT N-terminal" evidence="1">
    <location>
        <begin position="51"/>
        <end position="279"/>
    </location>
</feature>
<dbReference type="PANTHER" id="PTHR43757:SF2">
    <property type="entry name" value="AMINOMETHYLTRANSFERASE, MITOCHONDRIAL"/>
    <property type="match status" value="1"/>
</dbReference>
<reference evidence="3" key="1">
    <citation type="submission" date="2020-05" db="EMBL/GenBank/DDBJ databases">
        <authorList>
            <person name="Chiriac C."/>
            <person name="Salcher M."/>
            <person name="Ghai R."/>
            <person name="Kavagutti S V."/>
        </authorList>
    </citation>
    <scope>NUCLEOTIDE SEQUENCE</scope>
</reference>
<gene>
    <name evidence="3" type="ORF">UFOPK1826_01125</name>
</gene>
<name>A0A6J6H4R4_9ZZZZ</name>